<evidence type="ECO:0000256" key="2">
    <source>
        <dbReference type="ARBA" id="ARBA00022737"/>
    </source>
</evidence>
<proteinExistence type="predicted"/>
<dbReference type="PANTHER" id="PTHR46344">
    <property type="entry name" value="OS02G0202900 PROTEIN"/>
    <property type="match status" value="1"/>
</dbReference>
<evidence type="ECO:0000256" key="3">
    <source>
        <dbReference type="SAM" id="Phobius"/>
    </source>
</evidence>
<keyword evidence="3" id="KW-0812">Transmembrane</keyword>
<reference evidence="5" key="1">
    <citation type="submission" date="2016-05" db="EMBL/GenBank/DDBJ databases">
        <authorList>
            <person name="Naeem Raeece"/>
        </authorList>
    </citation>
    <scope>NUCLEOTIDE SEQUENCE [LARGE SCALE GENOMIC DNA]</scope>
</reference>
<evidence type="ECO:0000256" key="1">
    <source>
        <dbReference type="ARBA" id="ARBA00022441"/>
    </source>
</evidence>
<dbReference type="Gene3D" id="2.120.10.80">
    <property type="entry name" value="Kelch-type beta propeller"/>
    <property type="match status" value="2"/>
</dbReference>
<dbReference type="PRINTS" id="PR00501">
    <property type="entry name" value="KELCHREPEAT"/>
</dbReference>
<sequence length="467" mass="54240">MNVLSRDHPDDALQRADYLNDGGIVHSIDDNGGIINNNNVFNTISYSTDNKSCENSNLYNINRMHIRNKVDNLCDTKSVNKSTHQTCYKEINKLHINKDNTEELNGQLSANVNIDDCADCKDEINIVYSYVINDLKKEINSHNEFISMRISIDGENYILKKKVTKLPFLRHDHFLCLTKTGCILAIGGTDGKKKYALVEKYCVDKKKWKQINLMHFSRSSFCGICTEDNNLYVLGGEGNQHILKSVEYYDSRINSWISLPPLNYVRHSASAIIFQNMLFIIGGKDGIGNYGRVHKSVEMLNLNEKNMKWTMRKPLKQARLGLATIVFKDKIYAIGKTRKKFYTYFFILFVYHSSTILQLFKKSFMPNLFFFFMYIFHYRCLFPVLTFQYKHESCPFFFFFFFFFWQGGSTGVKELSSVEIYDFKTDEWQEGPNLNYPRSNFVVFLWKNHLVAYGGISQNKGVTTLST</sequence>
<keyword evidence="3" id="KW-1133">Transmembrane helix</keyword>
<gene>
    <name evidence="4" type="ORF">POVWA2_049810</name>
</gene>
<dbReference type="InterPro" id="IPR015915">
    <property type="entry name" value="Kelch-typ_b-propeller"/>
</dbReference>
<dbReference type="SMART" id="SM00612">
    <property type="entry name" value="Kelch"/>
    <property type="match status" value="4"/>
</dbReference>
<dbReference type="SUPFAM" id="SSF117281">
    <property type="entry name" value="Kelch motif"/>
    <property type="match status" value="2"/>
</dbReference>
<dbReference type="PANTHER" id="PTHR46344:SF27">
    <property type="entry name" value="KELCH REPEAT SUPERFAMILY PROTEIN"/>
    <property type="match status" value="1"/>
</dbReference>
<protein>
    <submittedName>
        <fullName evidence="4">Kelch protein, putative</fullName>
    </submittedName>
</protein>
<dbReference type="Pfam" id="PF24681">
    <property type="entry name" value="Kelch_KLHDC2_KLHL20_DRC7"/>
    <property type="match status" value="1"/>
</dbReference>
<accession>A0A1A8ZNB9</accession>
<dbReference type="AlphaFoldDB" id="A0A1A8ZNB9"/>
<dbReference type="EMBL" id="FLRE01000178">
    <property type="protein sequence ID" value="SBT45385.1"/>
    <property type="molecule type" value="Genomic_DNA"/>
</dbReference>
<keyword evidence="1" id="KW-0880">Kelch repeat</keyword>
<name>A0A1A8ZNB9_PLAOA</name>
<organism evidence="4 5">
    <name type="scientific">Plasmodium ovale wallikeri</name>
    <dbReference type="NCBI Taxonomy" id="864142"/>
    <lineage>
        <taxon>Eukaryota</taxon>
        <taxon>Sar</taxon>
        <taxon>Alveolata</taxon>
        <taxon>Apicomplexa</taxon>
        <taxon>Aconoidasida</taxon>
        <taxon>Haemosporida</taxon>
        <taxon>Plasmodiidae</taxon>
        <taxon>Plasmodium</taxon>
        <taxon>Plasmodium (Plasmodium)</taxon>
    </lineage>
</organism>
<feature type="transmembrane region" description="Helical" evidence="3">
    <location>
        <begin position="341"/>
        <end position="360"/>
    </location>
</feature>
<keyword evidence="2" id="KW-0677">Repeat</keyword>
<dbReference type="Proteomes" id="UP000078550">
    <property type="component" value="Unassembled WGS sequence"/>
</dbReference>
<feature type="transmembrane region" description="Helical" evidence="3">
    <location>
        <begin position="367"/>
        <end position="389"/>
    </location>
</feature>
<evidence type="ECO:0000313" key="5">
    <source>
        <dbReference type="Proteomes" id="UP000078550"/>
    </source>
</evidence>
<dbReference type="Pfam" id="PF01344">
    <property type="entry name" value="Kelch_1"/>
    <property type="match status" value="1"/>
</dbReference>
<keyword evidence="3" id="KW-0472">Membrane</keyword>
<dbReference type="InterPro" id="IPR006652">
    <property type="entry name" value="Kelch_1"/>
</dbReference>
<evidence type="ECO:0000313" key="4">
    <source>
        <dbReference type="EMBL" id="SBT45385.1"/>
    </source>
</evidence>